<reference evidence="3" key="1">
    <citation type="journal article" date="2019" name="Mol. Biol. Evol.">
        <title>Blast fungal genomes show frequent chromosomal changes, gene gains and losses, and effector gene turnover.</title>
        <authorList>
            <person name="Gomez Luciano L.B."/>
            <person name="Jason Tsai I."/>
            <person name="Chuma I."/>
            <person name="Tosa Y."/>
            <person name="Chen Y.H."/>
            <person name="Li J.Y."/>
            <person name="Li M.Y."/>
            <person name="Jade Lu M.Y."/>
            <person name="Nakayashiki H."/>
            <person name="Li W.H."/>
        </authorList>
    </citation>
    <scope>NUCLEOTIDE SEQUENCE</scope>
    <source>
        <strain evidence="3">NI907</strain>
    </source>
</reference>
<dbReference type="KEGG" id="pgri:PgNI_09876"/>
<reference evidence="3" key="2">
    <citation type="submission" date="2019-10" db="EMBL/GenBank/DDBJ databases">
        <authorList>
            <consortium name="NCBI Genome Project"/>
        </authorList>
    </citation>
    <scope>NUCLEOTIDE SEQUENCE</scope>
    <source>
        <strain evidence="3">NI907</strain>
    </source>
</reference>
<proteinExistence type="predicted"/>
<dbReference type="AlphaFoldDB" id="A0A6P8AS53"/>
<dbReference type="GeneID" id="41964765"/>
<feature type="region of interest" description="Disordered" evidence="1">
    <location>
        <begin position="1"/>
        <end position="23"/>
    </location>
</feature>
<evidence type="ECO:0000256" key="1">
    <source>
        <dbReference type="SAM" id="MobiDB-lite"/>
    </source>
</evidence>
<accession>A0A6P8AS53</accession>
<name>A0A6P8AS53_PYRGI</name>
<organism evidence="2 3">
    <name type="scientific">Pyricularia grisea</name>
    <name type="common">Crabgrass-specific blast fungus</name>
    <name type="synonym">Magnaporthe grisea</name>
    <dbReference type="NCBI Taxonomy" id="148305"/>
    <lineage>
        <taxon>Eukaryota</taxon>
        <taxon>Fungi</taxon>
        <taxon>Dikarya</taxon>
        <taxon>Ascomycota</taxon>
        <taxon>Pezizomycotina</taxon>
        <taxon>Sordariomycetes</taxon>
        <taxon>Sordariomycetidae</taxon>
        <taxon>Magnaporthales</taxon>
        <taxon>Pyriculariaceae</taxon>
        <taxon>Pyricularia</taxon>
    </lineage>
</organism>
<dbReference type="RefSeq" id="XP_030977709.1">
    <property type="nucleotide sequence ID" value="XM_031129857.1"/>
</dbReference>
<protein>
    <submittedName>
        <fullName evidence="3">Uncharacterized protein</fullName>
    </submittedName>
</protein>
<gene>
    <name evidence="3" type="ORF">PgNI_09876</name>
</gene>
<evidence type="ECO:0000313" key="2">
    <source>
        <dbReference type="Proteomes" id="UP000515153"/>
    </source>
</evidence>
<sequence length="75" mass="8388">MHHAGSRWRTLPGIMTGSEQTGDHSYFVNEQCKGLEGKREKAGKLSKTVNGLPAFHVCFEPRKGHSPSPRDQKKQ</sequence>
<keyword evidence="2" id="KW-1185">Reference proteome</keyword>
<reference evidence="3" key="3">
    <citation type="submission" date="2025-08" db="UniProtKB">
        <authorList>
            <consortium name="RefSeq"/>
        </authorList>
    </citation>
    <scope>IDENTIFICATION</scope>
    <source>
        <strain evidence="3">NI907</strain>
    </source>
</reference>
<dbReference type="Proteomes" id="UP000515153">
    <property type="component" value="Unplaced"/>
</dbReference>
<evidence type="ECO:0000313" key="3">
    <source>
        <dbReference type="RefSeq" id="XP_030977709.1"/>
    </source>
</evidence>